<evidence type="ECO:0008006" key="4">
    <source>
        <dbReference type="Google" id="ProtNLM"/>
    </source>
</evidence>
<organism evidence="2 3">
    <name type="scientific">Rhizobium vallis</name>
    <dbReference type="NCBI Taxonomy" id="634290"/>
    <lineage>
        <taxon>Bacteria</taxon>
        <taxon>Pseudomonadati</taxon>
        <taxon>Pseudomonadota</taxon>
        <taxon>Alphaproteobacteria</taxon>
        <taxon>Hyphomicrobiales</taxon>
        <taxon>Rhizobiaceae</taxon>
        <taxon>Rhizobium/Agrobacterium group</taxon>
        <taxon>Rhizobium</taxon>
    </lineage>
</organism>
<evidence type="ECO:0000256" key="1">
    <source>
        <dbReference type="SAM" id="SignalP"/>
    </source>
</evidence>
<dbReference type="RefSeq" id="WP_126924186.1">
    <property type="nucleotide sequence ID" value="NZ_ML133696.1"/>
</dbReference>
<protein>
    <recommendedName>
        <fullName evidence="4">DUF945 family protein</fullName>
    </recommendedName>
</protein>
<evidence type="ECO:0000313" key="2">
    <source>
        <dbReference type="EMBL" id="RUM21376.1"/>
    </source>
</evidence>
<dbReference type="OrthoDB" id="8301995at2"/>
<gene>
    <name evidence="2" type="ORF">EFQ99_26565</name>
</gene>
<evidence type="ECO:0000313" key="3">
    <source>
        <dbReference type="Proteomes" id="UP000278823"/>
    </source>
</evidence>
<sequence>MRFKLITATCLLALGLFTTAEAVEISQDGANAVRDNLTKLLSKEHAKSGLVTVNPAGARYEIIYDLAKLFVGADPATTVISGSTSLSTFATPLETGLWNIEGSDNLDMSVNFIGPDRKPGEFSLSVGSLAYGGVFDPAINSLRSIKYTAKKTSLSSKFSGQETSFSFGDTNYSTNVTDSAAGNGRIDIAGSGSSADFFERVSNPQMPPVEIRADSLDMDIQVGDVAMSKLIDMYVLVNEHADEAGYSRETNARLKEVVAQSLPFLGSLNETIGAKNLTVTSQAGSGSAKAFGYNIVVDGATDAMRVGFGINAQEIRVDSPLVPASYSAFVPTSLDAQLTVPRMNFAALGDAFLAMDFDQPAPEGFEGMMIRKLFLNGEFVIDVPKIRVKSEVYDLDISGRINGRLESEKDYSMEATVLARDLDKTIAAVQGLAKSDPDLSQVSFGMMMVKGFAKTDPDGRSRWDISIDRDGSIVVNDQVMKGADQP</sequence>
<feature type="chain" id="PRO_5018549449" description="DUF945 family protein" evidence="1">
    <location>
        <begin position="23"/>
        <end position="486"/>
    </location>
</feature>
<reference evidence="3" key="1">
    <citation type="submission" date="2018-11" db="EMBL/GenBank/DDBJ databases">
        <title>Rhizobium chutanense sp. nov., isolated from root nodules of Phaseolus vulgaris in China.</title>
        <authorList>
            <person name="Huo Y."/>
        </authorList>
    </citation>
    <scope>NUCLEOTIDE SEQUENCE [LARGE SCALE GENOMIC DNA]</scope>
    <source>
        <strain evidence="3">CCBAU 65647</strain>
    </source>
</reference>
<dbReference type="EMBL" id="RJTH01000012">
    <property type="protein sequence ID" value="RUM21376.1"/>
    <property type="molecule type" value="Genomic_DNA"/>
</dbReference>
<dbReference type="AlphaFoldDB" id="A0A3S0SMH1"/>
<accession>A0A3S0SMH1</accession>
<dbReference type="Proteomes" id="UP000278823">
    <property type="component" value="Unassembled WGS sequence"/>
</dbReference>
<name>A0A3S0SMH1_9HYPH</name>
<feature type="signal peptide" evidence="1">
    <location>
        <begin position="1"/>
        <end position="22"/>
    </location>
</feature>
<comment type="caution">
    <text evidence="2">The sequence shown here is derived from an EMBL/GenBank/DDBJ whole genome shotgun (WGS) entry which is preliminary data.</text>
</comment>
<keyword evidence="1" id="KW-0732">Signal</keyword>
<proteinExistence type="predicted"/>
<keyword evidence="3" id="KW-1185">Reference proteome</keyword>